<comment type="caution">
    <text evidence="5">The sequence shown here is derived from an EMBL/GenBank/DDBJ whole genome shotgun (WGS) entry which is preliminary data.</text>
</comment>
<dbReference type="OrthoDB" id="5084847at2759"/>
<dbReference type="Gene3D" id="1.25.40.20">
    <property type="entry name" value="Ankyrin repeat-containing domain"/>
    <property type="match status" value="5"/>
</dbReference>
<evidence type="ECO:0000313" key="5">
    <source>
        <dbReference type="EMBL" id="CAI4219124.1"/>
    </source>
</evidence>
<dbReference type="InterPro" id="IPR051070">
    <property type="entry name" value="NF-kappa-B_inhibitor"/>
</dbReference>
<dbReference type="GO" id="GO:0005829">
    <property type="term" value="C:cytosol"/>
    <property type="evidence" value="ECO:0007669"/>
    <property type="project" value="TreeGrafter"/>
</dbReference>
<dbReference type="PROSITE" id="PS50088">
    <property type="entry name" value="ANK_REPEAT"/>
    <property type="match status" value="9"/>
</dbReference>
<dbReference type="GO" id="GO:0051059">
    <property type="term" value="F:NF-kappaB binding"/>
    <property type="evidence" value="ECO:0007669"/>
    <property type="project" value="TreeGrafter"/>
</dbReference>
<feature type="repeat" description="ANK" evidence="3">
    <location>
        <begin position="408"/>
        <end position="440"/>
    </location>
</feature>
<feature type="repeat" description="ANK" evidence="3">
    <location>
        <begin position="663"/>
        <end position="695"/>
    </location>
</feature>
<sequence length="774" mass="84936">MDHTDLGLLWKAAADRYVKTAKINIESLDQATSMNSILAEIEKSKLLVEGNRHDGSKSARFRTLVKNSLNSIELLSAVVAHATKSAFPPSEAIFSAIRYLFQVANTVSASYDRVMAVFEELSFYLSELEVLENNLPVIPPLQIALTQVFVSILDVCGAFVVLQSALTNGDDKLRVASDSFQRRAKHARDIINNIILVSVQDLKQTSRVVPKSKTYQTSLGRSVAVNYVEENTERATVAIAYVYCDYKNSTHPNVNRLDIVAQDQDIRRYVGSELESHDRLCDFIKEDTALKGLILERIAQRAAGIQDDRGWTALHLAAQHGHTSVVQILIQKGAMTDIETLKGETAFHWAARNGYAEIVELLADKDKGLTLEDHEGWTGLDWAVIRGNNRVVELILDTCNNAGLAFLKSNRSLILAAEAGNEVITKLLLDRGASVDWKDNQGSTPLTWAVAEGHSKVVSLLLQSGADVDSKDVYLNSPLHWATPHVATAKILLENGASINAANDQGHTALLWCAQDYQSAVLQLLLEYNADVDLQDRHGFTPLHAAALKGQEGVVRLLLTKGANPNIRDKDGWTPLHAAGLRGHEEIVILLLEYVDDGQSIRSWANSQRENPKQRAFLEHKAERKSSGSTVVTGLRWAVMEGRIERIKAILERKVDIDAQEVGGATALIVGVRMGEESAVKLLLESGADVNKRERNGRSALHIAARMGHDSIVAMLVNHSADLDAKIHGFTAMLLAATHEQISVVEFLIDQGPTPTQRITIAKEPCTGSPSTVH</sequence>
<feature type="repeat" description="ANK" evidence="3">
    <location>
        <begin position="538"/>
        <end position="570"/>
    </location>
</feature>
<dbReference type="SMART" id="SM00248">
    <property type="entry name" value="ANK"/>
    <property type="match status" value="13"/>
</dbReference>
<evidence type="ECO:0000256" key="2">
    <source>
        <dbReference type="ARBA" id="ARBA00023043"/>
    </source>
</evidence>
<feature type="repeat" description="ANK" evidence="3">
    <location>
        <begin position="342"/>
        <end position="374"/>
    </location>
</feature>
<evidence type="ECO:0000259" key="4">
    <source>
        <dbReference type="Pfam" id="PF17109"/>
    </source>
</evidence>
<dbReference type="PROSITE" id="PS50297">
    <property type="entry name" value="ANK_REP_REGION"/>
    <property type="match status" value="9"/>
</dbReference>
<proteinExistence type="predicted"/>
<evidence type="ECO:0000256" key="1">
    <source>
        <dbReference type="ARBA" id="ARBA00022737"/>
    </source>
</evidence>
<dbReference type="PANTHER" id="PTHR46680:SF3">
    <property type="entry name" value="NF-KAPPA-B INHIBITOR CACTUS"/>
    <property type="match status" value="1"/>
</dbReference>
<gene>
    <name evidence="5" type="ORF">PPNO1_LOCUS8693</name>
</gene>
<dbReference type="PRINTS" id="PR01415">
    <property type="entry name" value="ANKYRIN"/>
</dbReference>
<keyword evidence="2 3" id="KW-0040">ANK repeat</keyword>
<evidence type="ECO:0000313" key="6">
    <source>
        <dbReference type="Proteomes" id="UP000838763"/>
    </source>
</evidence>
<dbReference type="InterPro" id="IPR002110">
    <property type="entry name" value="Ankyrin_rpt"/>
</dbReference>
<feature type="repeat" description="ANK" evidence="3">
    <location>
        <begin position="505"/>
        <end position="537"/>
    </location>
</feature>
<dbReference type="Proteomes" id="UP000838763">
    <property type="component" value="Unassembled WGS sequence"/>
</dbReference>
<feature type="repeat" description="ANK" evidence="3">
    <location>
        <begin position="309"/>
        <end position="341"/>
    </location>
</feature>
<dbReference type="PANTHER" id="PTHR46680">
    <property type="entry name" value="NF-KAPPA-B INHIBITOR ALPHA"/>
    <property type="match status" value="1"/>
</dbReference>
<feature type="repeat" description="ANK" evidence="3">
    <location>
        <begin position="571"/>
        <end position="593"/>
    </location>
</feature>
<keyword evidence="1" id="KW-0677">Repeat</keyword>
<dbReference type="InterPro" id="IPR036770">
    <property type="entry name" value="Ankyrin_rpt-contain_sf"/>
</dbReference>
<dbReference type="AlphaFoldDB" id="A0A9P1H928"/>
<keyword evidence="6" id="KW-1185">Reference proteome</keyword>
<evidence type="ECO:0000256" key="3">
    <source>
        <dbReference type="PROSITE-ProRule" id="PRU00023"/>
    </source>
</evidence>
<name>A0A9P1H928_9PEZI</name>
<dbReference type="Pfam" id="PF17109">
    <property type="entry name" value="Goodbye"/>
    <property type="match status" value="1"/>
</dbReference>
<feature type="repeat" description="ANK" evidence="3">
    <location>
        <begin position="696"/>
        <end position="728"/>
    </location>
</feature>
<protein>
    <recommendedName>
        <fullName evidence="4">Fungal STAND N-terminal Goodbye domain-containing protein</fullName>
    </recommendedName>
</protein>
<feature type="domain" description="Fungal STAND N-terminal Goodbye" evidence="4">
    <location>
        <begin position="10"/>
        <end position="130"/>
    </location>
</feature>
<dbReference type="GO" id="GO:0071356">
    <property type="term" value="P:cellular response to tumor necrosis factor"/>
    <property type="evidence" value="ECO:0007669"/>
    <property type="project" value="TreeGrafter"/>
</dbReference>
<reference evidence="5" key="1">
    <citation type="submission" date="2022-11" db="EMBL/GenBank/DDBJ databases">
        <authorList>
            <person name="Scott C."/>
            <person name="Bruce N."/>
        </authorList>
    </citation>
    <scope>NUCLEOTIDE SEQUENCE</scope>
</reference>
<organism evidence="5 6">
    <name type="scientific">Parascedosporium putredinis</name>
    <dbReference type="NCBI Taxonomy" id="1442378"/>
    <lineage>
        <taxon>Eukaryota</taxon>
        <taxon>Fungi</taxon>
        <taxon>Dikarya</taxon>
        <taxon>Ascomycota</taxon>
        <taxon>Pezizomycotina</taxon>
        <taxon>Sordariomycetes</taxon>
        <taxon>Hypocreomycetidae</taxon>
        <taxon>Microascales</taxon>
        <taxon>Microascaceae</taxon>
        <taxon>Parascedosporium</taxon>
    </lineage>
</organism>
<dbReference type="EMBL" id="CALLCH030000019">
    <property type="protein sequence ID" value="CAI4219124.1"/>
    <property type="molecule type" value="Genomic_DNA"/>
</dbReference>
<feature type="repeat" description="ANK" evidence="3">
    <location>
        <begin position="441"/>
        <end position="473"/>
    </location>
</feature>
<accession>A0A9P1H928</accession>
<dbReference type="Pfam" id="PF12796">
    <property type="entry name" value="Ank_2"/>
    <property type="match status" value="5"/>
</dbReference>
<dbReference type="SUPFAM" id="SSF48403">
    <property type="entry name" value="Ankyrin repeat"/>
    <property type="match status" value="2"/>
</dbReference>
<dbReference type="InterPro" id="IPR031350">
    <property type="entry name" value="Goodbye_dom"/>
</dbReference>